<dbReference type="EMBL" id="BMJH01000001">
    <property type="protein sequence ID" value="GGC61354.1"/>
    <property type="molecule type" value="Genomic_DNA"/>
</dbReference>
<feature type="compositionally biased region" description="Polar residues" evidence="1">
    <location>
        <begin position="56"/>
        <end position="73"/>
    </location>
</feature>
<accession>A0A916XCW3</accession>
<reference evidence="2" key="1">
    <citation type="journal article" date="2014" name="Int. J. Syst. Evol. Microbiol.">
        <title>Complete genome sequence of Corynebacterium casei LMG S-19264T (=DSM 44701T), isolated from a smear-ripened cheese.</title>
        <authorList>
            <consortium name="US DOE Joint Genome Institute (JGI-PGF)"/>
            <person name="Walter F."/>
            <person name="Albersmeier A."/>
            <person name="Kalinowski J."/>
            <person name="Ruckert C."/>
        </authorList>
    </citation>
    <scope>NUCLEOTIDE SEQUENCE</scope>
    <source>
        <strain evidence="2">CGMCC 1.15478</strain>
    </source>
</reference>
<feature type="compositionally biased region" description="Basic and acidic residues" evidence="1">
    <location>
        <begin position="40"/>
        <end position="55"/>
    </location>
</feature>
<feature type="region of interest" description="Disordered" evidence="1">
    <location>
        <begin position="40"/>
        <end position="99"/>
    </location>
</feature>
<evidence type="ECO:0000256" key="1">
    <source>
        <dbReference type="SAM" id="MobiDB-lite"/>
    </source>
</evidence>
<organism evidence="2 3">
    <name type="scientific">Hoyosella rhizosphaerae</name>
    <dbReference type="NCBI Taxonomy" id="1755582"/>
    <lineage>
        <taxon>Bacteria</taxon>
        <taxon>Bacillati</taxon>
        <taxon>Actinomycetota</taxon>
        <taxon>Actinomycetes</taxon>
        <taxon>Mycobacteriales</taxon>
        <taxon>Hoyosellaceae</taxon>
        <taxon>Hoyosella</taxon>
    </lineage>
</organism>
<name>A0A916XCW3_9ACTN</name>
<reference evidence="2" key="2">
    <citation type="submission" date="2020-09" db="EMBL/GenBank/DDBJ databases">
        <authorList>
            <person name="Sun Q."/>
            <person name="Zhou Y."/>
        </authorList>
    </citation>
    <scope>NUCLEOTIDE SEQUENCE</scope>
    <source>
        <strain evidence="2">CGMCC 1.15478</strain>
    </source>
</reference>
<evidence type="ECO:0000313" key="2">
    <source>
        <dbReference type="EMBL" id="GGC61354.1"/>
    </source>
</evidence>
<proteinExistence type="predicted"/>
<keyword evidence="3" id="KW-1185">Reference proteome</keyword>
<comment type="caution">
    <text evidence="2">The sequence shown here is derived from an EMBL/GenBank/DDBJ whole genome shotgun (WGS) entry which is preliminary data.</text>
</comment>
<dbReference type="AlphaFoldDB" id="A0A916XCW3"/>
<gene>
    <name evidence="2" type="ORF">GCM10011410_12240</name>
</gene>
<dbReference type="Proteomes" id="UP000641514">
    <property type="component" value="Unassembled WGS sequence"/>
</dbReference>
<evidence type="ECO:0000313" key="3">
    <source>
        <dbReference type="Proteomes" id="UP000641514"/>
    </source>
</evidence>
<protein>
    <submittedName>
        <fullName evidence="2">Uncharacterized protein</fullName>
    </submittedName>
</protein>
<sequence length="99" mass="11246">MLGHLSAARTLDIYLHVWEEQLDNLPVMMADHIQRERERCRLRSERAQTDQRPSRDGTTAYASDSVNNGTYRHTAQLAGPPSMTGRLMASNYDEGVMQP</sequence>